<name>A0ACB0J031_TRIPR</name>
<accession>A0ACB0J031</accession>
<proteinExistence type="predicted"/>
<evidence type="ECO:0000313" key="2">
    <source>
        <dbReference type="Proteomes" id="UP001177021"/>
    </source>
</evidence>
<reference evidence="1" key="1">
    <citation type="submission" date="2023-10" db="EMBL/GenBank/DDBJ databases">
        <authorList>
            <person name="Rodriguez Cubillos JULIANA M."/>
            <person name="De Vega J."/>
        </authorList>
    </citation>
    <scope>NUCLEOTIDE SEQUENCE</scope>
</reference>
<evidence type="ECO:0000313" key="1">
    <source>
        <dbReference type="EMBL" id="CAJ2637840.1"/>
    </source>
</evidence>
<organism evidence="1 2">
    <name type="scientific">Trifolium pratense</name>
    <name type="common">Red clover</name>
    <dbReference type="NCBI Taxonomy" id="57577"/>
    <lineage>
        <taxon>Eukaryota</taxon>
        <taxon>Viridiplantae</taxon>
        <taxon>Streptophyta</taxon>
        <taxon>Embryophyta</taxon>
        <taxon>Tracheophyta</taxon>
        <taxon>Spermatophyta</taxon>
        <taxon>Magnoliopsida</taxon>
        <taxon>eudicotyledons</taxon>
        <taxon>Gunneridae</taxon>
        <taxon>Pentapetalae</taxon>
        <taxon>rosids</taxon>
        <taxon>fabids</taxon>
        <taxon>Fabales</taxon>
        <taxon>Fabaceae</taxon>
        <taxon>Papilionoideae</taxon>
        <taxon>50 kb inversion clade</taxon>
        <taxon>NPAAA clade</taxon>
        <taxon>Hologalegina</taxon>
        <taxon>IRL clade</taxon>
        <taxon>Trifolieae</taxon>
        <taxon>Trifolium</taxon>
    </lineage>
</organism>
<comment type="caution">
    <text evidence="1">The sequence shown here is derived from an EMBL/GenBank/DDBJ whole genome shotgun (WGS) entry which is preliminary data.</text>
</comment>
<dbReference type="EMBL" id="CASHSV030000013">
    <property type="protein sequence ID" value="CAJ2637840.1"/>
    <property type="molecule type" value="Genomic_DNA"/>
</dbReference>
<dbReference type="Proteomes" id="UP001177021">
    <property type="component" value="Unassembled WGS sequence"/>
</dbReference>
<sequence length="1018" mass="115601">MASRSITQSSGSSAPLTLVPRKYDVFVSFRGDDTRYTFTDHLFGALKRKSIAAFRDNRHLKSGETIAPELFRAIEGSQIFIVVFSKNYASSTWCLRELEHIFLHCGQQSENRVWPVFYDVDPSAVRKQSGSYAEAFAKHKQTFGDNSEEVVQWGKALTRAAEISGRDLRDKPQNDEIETIVREIVDRFGYKFSYRPNDLVGMLSPIVKLEKCLLLDSICDVRAVGICGMSGVGKTTLASVLYGKMRNSGQFEACCFIDDVSTKFRQIGPLGVQKQILHEILDEKHNQTYNLYDAANLIQSRLRRHKVLIIFDDVDHNEQLEKLAVNRKSLAAGSRIIIICRDAHILEEYGVDALYKVSLLNETNSLKLFCRKAFKRDHIVPVKNKKDHIVGDYEELIYALLNYANGLPLAIKVLGSFLSGRSVSEWASALVRLRESPNKDIMDVLQFRFYGLEKTELQIFLDIACFFNGCEENFVKTVLNCCGFHPDIGLRVLIDKSLISISDESKIEMHGMLQELGRKIVQENSTENARKWSRLWLHKYCYDVMSENMEKNVEAMVLNGDESDTELLMDALSNMSCLRLLILKDVKCLGSLDNLSNQLRYVAWDGYPFMYLPSSFQPNQLVELILVHSSITQLWEGNKNLPNLRTLDLSFSKNLMKIPDFGQVPNLKRLNLEGCVKLVEISTGLPKKIVFLNLKNCKSLISIPNSISGLYSLEYLNLCSCSKANNSMHLELPSLASLSCLREVDISFCGLSELPEDTIAGLPCLQRLSLGGNNFVTLPSLRELSKLVYLNLENCKLLKSLPDLPLPAAIEHNEYQRPGMYIFNCPELGESETERCSSMTLRWMMKFVLANQESLASSRRIEIVIPGSEIPIWFNNQKVGRSIRINTTLFIHDNNFIAIVCCVVFSVTPHDPITTTNGQKPVLHLKFSRGEDRELHFPIQVCINLIMVKSNHMWVTYFTRKSFFDILKDIGYEVGSCIRMEASIVDAKGLDVKSCGYRRVFKQDLQEFNLTTMQAEIH</sequence>
<gene>
    <name evidence="1" type="ORF">MILVUS5_LOCUS8143</name>
</gene>
<keyword evidence="2" id="KW-1185">Reference proteome</keyword>
<protein>
    <submittedName>
        <fullName evidence="1">Uncharacterized protein</fullName>
    </submittedName>
</protein>